<keyword evidence="3" id="KW-1185">Reference proteome</keyword>
<dbReference type="GO" id="GO:0008168">
    <property type="term" value="F:methyltransferase activity"/>
    <property type="evidence" value="ECO:0007669"/>
    <property type="project" value="TreeGrafter"/>
</dbReference>
<proteinExistence type="predicted"/>
<dbReference type="InterPro" id="IPR041698">
    <property type="entry name" value="Methyltransf_25"/>
</dbReference>
<protein>
    <recommendedName>
        <fullName evidence="1">Methyltransferase domain-containing protein</fullName>
    </recommendedName>
</protein>
<dbReference type="Gene3D" id="3.40.50.150">
    <property type="entry name" value="Vaccinia Virus protein VP39"/>
    <property type="match status" value="1"/>
</dbReference>
<organism evidence="2 3">
    <name type="scientific">Diaporthe helianthi</name>
    <dbReference type="NCBI Taxonomy" id="158607"/>
    <lineage>
        <taxon>Eukaryota</taxon>
        <taxon>Fungi</taxon>
        <taxon>Dikarya</taxon>
        <taxon>Ascomycota</taxon>
        <taxon>Pezizomycotina</taxon>
        <taxon>Sordariomycetes</taxon>
        <taxon>Sordariomycetidae</taxon>
        <taxon>Diaporthales</taxon>
        <taxon>Diaporthaceae</taxon>
        <taxon>Diaporthe</taxon>
    </lineage>
</organism>
<accession>A0A2P5I9P9</accession>
<dbReference type="InterPro" id="IPR029063">
    <property type="entry name" value="SAM-dependent_MTases_sf"/>
</dbReference>
<name>A0A2P5I9P9_DIAHE</name>
<dbReference type="STRING" id="158607.A0A2P5I9P9"/>
<dbReference type="PANTHER" id="PTHR42912:SF93">
    <property type="entry name" value="N6-ADENOSINE-METHYLTRANSFERASE TMT1A"/>
    <property type="match status" value="1"/>
</dbReference>
<feature type="domain" description="Methyltransferase" evidence="1">
    <location>
        <begin position="43"/>
        <end position="147"/>
    </location>
</feature>
<comment type="caution">
    <text evidence="2">The sequence shown here is derived from an EMBL/GenBank/DDBJ whole genome shotgun (WGS) entry which is preliminary data.</text>
</comment>
<dbReference type="AlphaFoldDB" id="A0A2P5I9P9"/>
<dbReference type="Pfam" id="PF13649">
    <property type="entry name" value="Methyltransf_25"/>
    <property type="match status" value="1"/>
</dbReference>
<gene>
    <name evidence="2" type="ORF">DHEL01_v202389</name>
</gene>
<dbReference type="InParanoid" id="A0A2P5I9P9"/>
<reference evidence="2" key="1">
    <citation type="submission" date="2017-09" db="EMBL/GenBank/DDBJ databases">
        <title>Polyketide synthases of a Diaporthe helianthi virulent isolate.</title>
        <authorList>
            <person name="Baroncelli R."/>
        </authorList>
    </citation>
    <scope>NUCLEOTIDE SEQUENCE [LARGE SCALE GENOMIC DNA]</scope>
    <source>
        <strain evidence="2">7/96</strain>
    </source>
</reference>
<dbReference type="Proteomes" id="UP000094444">
    <property type="component" value="Unassembled WGS sequence"/>
</dbReference>
<evidence type="ECO:0000259" key="1">
    <source>
        <dbReference type="Pfam" id="PF13649"/>
    </source>
</evidence>
<dbReference type="PANTHER" id="PTHR42912">
    <property type="entry name" value="METHYLTRANSFERASE"/>
    <property type="match status" value="1"/>
</dbReference>
<dbReference type="SUPFAM" id="SSF53335">
    <property type="entry name" value="S-adenosyl-L-methionine-dependent methyltransferases"/>
    <property type="match status" value="1"/>
</dbReference>
<dbReference type="CDD" id="cd02440">
    <property type="entry name" value="AdoMet_MTases"/>
    <property type="match status" value="1"/>
</dbReference>
<sequence length="259" mass="28277">MAIDNAQYEKVVETYDSVLGTAARRCDTLNMFHAIGSVQDKYVLDLSTGTGYFARALSKKGAKHVVGVDVSEGMLDVARRLVESEPAVPEGVLAYEVADVFKPLNLVGCSEASRDVITGAWCLNYAGDQAMMDQAFQNIAKYLKPGGRFVGVIPNVGSAELEDDEIYFDFSIRRIEAVEGGNLCRLTMHAKEQPVSFNAYILEHSIFEKGAKSAGLVNITLANPTLVPEFVGNEDEAYWNGYLARPLFTVMTATKPDSN</sequence>
<evidence type="ECO:0000313" key="3">
    <source>
        <dbReference type="Proteomes" id="UP000094444"/>
    </source>
</evidence>
<dbReference type="OrthoDB" id="3647at2759"/>
<dbReference type="InterPro" id="IPR050508">
    <property type="entry name" value="Methyltransf_Superfamily"/>
</dbReference>
<evidence type="ECO:0000313" key="2">
    <source>
        <dbReference type="EMBL" id="POS79231.1"/>
    </source>
</evidence>
<dbReference type="EMBL" id="MAVT02000129">
    <property type="protein sequence ID" value="POS79231.1"/>
    <property type="molecule type" value="Genomic_DNA"/>
</dbReference>